<name>A0A0D7BK60_9AGAR</name>
<accession>A0A0D7BK60</accession>
<protein>
    <submittedName>
        <fullName evidence="2">Uncharacterized protein</fullName>
    </submittedName>
</protein>
<keyword evidence="3" id="KW-1185">Reference proteome</keyword>
<dbReference type="OrthoDB" id="3065631at2759"/>
<organism evidence="2 3">
    <name type="scientific">Cylindrobasidium torrendii FP15055 ss-10</name>
    <dbReference type="NCBI Taxonomy" id="1314674"/>
    <lineage>
        <taxon>Eukaryota</taxon>
        <taxon>Fungi</taxon>
        <taxon>Dikarya</taxon>
        <taxon>Basidiomycota</taxon>
        <taxon>Agaricomycotina</taxon>
        <taxon>Agaricomycetes</taxon>
        <taxon>Agaricomycetidae</taxon>
        <taxon>Agaricales</taxon>
        <taxon>Marasmiineae</taxon>
        <taxon>Physalacriaceae</taxon>
        <taxon>Cylindrobasidium</taxon>
    </lineage>
</organism>
<feature type="compositionally biased region" description="Acidic residues" evidence="1">
    <location>
        <begin position="569"/>
        <end position="578"/>
    </location>
</feature>
<gene>
    <name evidence="2" type="ORF">CYLTODRAFT_420196</name>
</gene>
<evidence type="ECO:0000256" key="1">
    <source>
        <dbReference type="SAM" id="MobiDB-lite"/>
    </source>
</evidence>
<evidence type="ECO:0000313" key="2">
    <source>
        <dbReference type="EMBL" id="KIY69996.1"/>
    </source>
</evidence>
<sequence>MDPTYDTLYKEIILMSTALKGTAVGIAASSTNSSLAEIVQAFATLLTVTTPSDSTAANVVAVTGTIAPDTLSTIVIARNRGAQPVDLSPASIRERAQDEDVISKLMGSIGQGNPEFQVHLHDVVTFIERLHIASAKDDNSSFHKIRTQFAVFIHCRALEKIIARMKNGEGMWKGGDPLALLATRPVSKIAPVHFKLGMSQTLEEILANRKLRKNSENLYTVATENAVKWLGVFLDLRSLLDQLIEGTKQVNSPRSGSGKKKRKQKVLSANKADEFLWTIEALFRIVECKALVKALRSAYRDSEYFLSNSRPGVNEYAGKGDDFRESILEEDTYPSSGFTELGIVHAFRYYRTFTAWTHAVKVVTNRITKFARHNMEFHLASPADFEFQPTVPQLTAEDVVKFMDEFSDVREDSPFKKVSANGDGFEKIVGDVHCEAQLMGFIDLKIRRGYGLTSKLSAMLPDGPHDIPIGAGNKCCFMCHRLALRLAQTGRTSFVLPGTHGVIYGWAPPPHLEADIIKSLHSELHKLFKNRFPKNDIPSHNSSPASVASTTLAEDPPFLRLATQRSEYEETEADLEEY</sequence>
<reference evidence="2 3" key="1">
    <citation type="journal article" date="2015" name="Fungal Genet. Biol.">
        <title>Evolution of novel wood decay mechanisms in Agaricales revealed by the genome sequences of Fistulina hepatica and Cylindrobasidium torrendii.</title>
        <authorList>
            <person name="Floudas D."/>
            <person name="Held B.W."/>
            <person name="Riley R."/>
            <person name="Nagy L.G."/>
            <person name="Koehler G."/>
            <person name="Ransdell A.S."/>
            <person name="Younus H."/>
            <person name="Chow J."/>
            <person name="Chiniquy J."/>
            <person name="Lipzen A."/>
            <person name="Tritt A."/>
            <person name="Sun H."/>
            <person name="Haridas S."/>
            <person name="LaButti K."/>
            <person name="Ohm R.A."/>
            <person name="Kues U."/>
            <person name="Blanchette R.A."/>
            <person name="Grigoriev I.V."/>
            <person name="Minto R.E."/>
            <person name="Hibbett D.S."/>
        </authorList>
    </citation>
    <scope>NUCLEOTIDE SEQUENCE [LARGE SCALE GENOMIC DNA]</scope>
    <source>
        <strain evidence="2 3">FP15055 ss-10</strain>
    </source>
</reference>
<feature type="compositionally biased region" description="Polar residues" evidence="1">
    <location>
        <begin position="538"/>
        <end position="552"/>
    </location>
</feature>
<proteinExistence type="predicted"/>
<dbReference type="Proteomes" id="UP000054007">
    <property type="component" value="Unassembled WGS sequence"/>
</dbReference>
<dbReference type="EMBL" id="KN880475">
    <property type="protein sequence ID" value="KIY69996.1"/>
    <property type="molecule type" value="Genomic_DNA"/>
</dbReference>
<dbReference type="AlphaFoldDB" id="A0A0D7BK60"/>
<feature type="region of interest" description="Disordered" evidence="1">
    <location>
        <begin position="535"/>
        <end position="578"/>
    </location>
</feature>
<evidence type="ECO:0000313" key="3">
    <source>
        <dbReference type="Proteomes" id="UP000054007"/>
    </source>
</evidence>